<evidence type="ECO:0000256" key="20">
    <source>
        <dbReference type="SAM" id="Phobius"/>
    </source>
</evidence>
<keyword evidence="8 21" id="KW-0732">Signal</keyword>
<reference evidence="23 24" key="1">
    <citation type="journal article" date="2020" name="Mol. Biol. Evol.">
        <title>Distinct Expression and Methylation Patterns for Genes with Different Fates following a Single Whole-Genome Duplication in Flowering Plants.</title>
        <authorList>
            <person name="Shi T."/>
            <person name="Rahmani R.S."/>
            <person name="Gugger P.F."/>
            <person name="Wang M."/>
            <person name="Li H."/>
            <person name="Zhang Y."/>
            <person name="Li Z."/>
            <person name="Wang Q."/>
            <person name="Van de Peer Y."/>
            <person name="Marchal K."/>
            <person name="Chen J."/>
        </authorList>
    </citation>
    <scope>NUCLEOTIDE SEQUENCE [LARGE SCALE GENOMIC DNA]</scope>
    <source>
        <tissue evidence="23">Leaf</tissue>
    </source>
</reference>
<dbReference type="GO" id="GO:0005524">
    <property type="term" value="F:ATP binding"/>
    <property type="evidence" value="ECO:0007669"/>
    <property type="project" value="UniProtKB-UniRule"/>
</dbReference>
<evidence type="ECO:0000313" key="23">
    <source>
        <dbReference type="EMBL" id="DAD42742.1"/>
    </source>
</evidence>
<dbReference type="CDD" id="cd14066">
    <property type="entry name" value="STKc_IRAK"/>
    <property type="match status" value="1"/>
</dbReference>
<dbReference type="InterPro" id="IPR011009">
    <property type="entry name" value="Kinase-like_dom_sf"/>
</dbReference>
<dbReference type="GO" id="GO:0016020">
    <property type="term" value="C:membrane"/>
    <property type="evidence" value="ECO:0007669"/>
    <property type="project" value="UniProtKB-SubCell"/>
</dbReference>
<accession>A0A822ZC80</accession>
<evidence type="ECO:0000256" key="9">
    <source>
        <dbReference type="ARBA" id="ARBA00022734"/>
    </source>
</evidence>
<dbReference type="Gene3D" id="2.60.120.200">
    <property type="match status" value="1"/>
</dbReference>
<keyword evidence="12 19" id="KW-0067">ATP-binding</keyword>
<dbReference type="FunFam" id="2.60.120.200:FF:000051">
    <property type="entry name" value="L-type lectin-domain containing receptor kinase V.9"/>
    <property type="match status" value="1"/>
</dbReference>
<keyword evidence="9" id="KW-0430">Lectin</keyword>
<evidence type="ECO:0000256" key="14">
    <source>
        <dbReference type="ARBA" id="ARBA00023136"/>
    </source>
</evidence>
<keyword evidence="14 20" id="KW-0472">Membrane</keyword>
<dbReference type="InterPro" id="IPR008271">
    <property type="entry name" value="Ser/Thr_kinase_AS"/>
</dbReference>
<keyword evidence="5" id="KW-0723">Serine/threonine-protein kinase</keyword>
<evidence type="ECO:0000313" key="24">
    <source>
        <dbReference type="Proteomes" id="UP000607653"/>
    </source>
</evidence>
<evidence type="ECO:0000256" key="11">
    <source>
        <dbReference type="ARBA" id="ARBA00022777"/>
    </source>
</evidence>
<feature type="transmembrane region" description="Helical" evidence="20">
    <location>
        <begin position="292"/>
        <end position="315"/>
    </location>
</feature>
<feature type="signal peptide" evidence="21">
    <location>
        <begin position="1"/>
        <end position="19"/>
    </location>
</feature>
<keyword evidence="16" id="KW-0325">Glycoprotein</keyword>
<dbReference type="InterPro" id="IPR001220">
    <property type="entry name" value="Legume_lectin_dom"/>
</dbReference>
<dbReference type="PROSITE" id="PS00108">
    <property type="entry name" value="PROTEIN_KINASE_ST"/>
    <property type="match status" value="1"/>
</dbReference>
<dbReference type="Gene3D" id="1.10.510.10">
    <property type="entry name" value="Transferase(Phosphotransferase) domain 1"/>
    <property type="match status" value="1"/>
</dbReference>
<dbReference type="PROSITE" id="PS50011">
    <property type="entry name" value="PROTEIN_KINASE_DOM"/>
    <property type="match status" value="1"/>
</dbReference>
<dbReference type="InterPro" id="IPR017441">
    <property type="entry name" value="Protein_kinase_ATP_BS"/>
</dbReference>
<protein>
    <recommendedName>
        <fullName evidence="4">non-specific serine/threonine protein kinase</fullName>
        <ecNumber evidence="4">2.7.11.1</ecNumber>
    </recommendedName>
</protein>
<evidence type="ECO:0000256" key="4">
    <source>
        <dbReference type="ARBA" id="ARBA00012513"/>
    </source>
</evidence>
<dbReference type="SUPFAM" id="SSF49899">
    <property type="entry name" value="Concanavalin A-like lectins/glucanases"/>
    <property type="match status" value="1"/>
</dbReference>
<keyword evidence="24" id="KW-1185">Reference proteome</keyword>
<dbReference type="GO" id="GO:0004674">
    <property type="term" value="F:protein serine/threonine kinase activity"/>
    <property type="evidence" value="ECO:0007669"/>
    <property type="project" value="UniProtKB-KW"/>
</dbReference>
<dbReference type="CDD" id="cd06899">
    <property type="entry name" value="lectin_legume_LecRK_Arcelin_ConA"/>
    <property type="match status" value="1"/>
</dbReference>
<keyword evidence="11" id="KW-0418">Kinase</keyword>
<evidence type="ECO:0000256" key="2">
    <source>
        <dbReference type="ARBA" id="ARBA00008536"/>
    </source>
</evidence>
<dbReference type="SUPFAM" id="SSF56112">
    <property type="entry name" value="Protein kinase-like (PK-like)"/>
    <property type="match status" value="1"/>
</dbReference>
<evidence type="ECO:0000256" key="5">
    <source>
        <dbReference type="ARBA" id="ARBA00022527"/>
    </source>
</evidence>
<evidence type="ECO:0000256" key="10">
    <source>
        <dbReference type="ARBA" id="ARBA00022741"/>
    </source>
</evidence>
<organism evidence="23 24">
    <name type="scientific">Nelumbo nucifera</name>
    <name type="common">Sacred lotus</name>
    <dbReference type="NCBI Taxonomy" id="4432"/>
    <lineage>
        <taxon>Eukaryota</taxon>
        <taxon>Viridiplantae</taxon>
        <taxon>Streptophyta</taxon>
        <taxon>Embryophyta</taxon>
        <taxon>Tracheophyta</taxon>
        <taxon>Spermatophyta</taxon>
        <taxon>Magnoliopsida</taxon>
        <taxon>Proteales</taxon>
        <taxon>Nelumbonaceae</taxon>
        <taxon>Nelumbo</taxon>
    </lineage>
</organism>
<sequence>MSLIVLILFLLHRLKFVSSNIHDEFMFSGDNLSVDGTAEIESDGLFKLTNATGRQTTGHVFYSLPLRFKKPNGSVLSFSTSFIFAILPDDQYHISGHGLAFVISPSKDLPGVLPSQYLGLFNNSNIGDPSNHIVAVEVDTILSREFSDINDNHVGIDINSLISIESAKAGYHADDNGGGFMNLSLISGDPLQIWVEYDGAEKQLNVTLYPPNIPRPHRPLLSLRQDLSPFILDDMYVGFSSSTGSIRATHYILAWSFKMNGQAKDFDLSRLPKFPQGRQQENPTKKKKKPKVLAISLSSASLVLLLATISVIALITVKWKRRYMEVLEDWEVQYGPHRFTYKDLFIATKGFKERKLLGRGGFGGVYRGVLPTSKIHVAVKRVSHDSRQGMREFVAEIATIGRLRHPNLVRLLGYCRRKGELLLVYDYMPKGSLNKFLFDQPRLTLSWAQRFKIIRDVASGLLYLHHQWVQVIIHRDIKASNVLIDGEMNGRLGDFGLAKWCDHGTDPQTTNLAGTLGYIAPELARTGKATTRSDLFAFGSFLLEVACGRRPVEPRVELEKIILVDWVTDCWGREDILQTLDPKLGMEYVVEEAELVLKLGLLCSHPVAAARPSMLSVVRYLNGDAPLPEDFNANVLVQGRNENSNEIATSNPSSEKGSRRSLTITEQFISVGR</sequence>
<dbReference type="EC" id="2.7.11.1" evidence="4"/>
<evidence type="ECO:0000256" key="19">
    <source>
        <dbReference type="PROSITE-ProRule" id="PRU10141"/>
    </source>
</evidence>
<comment type="catalytic activity">
    <reaction evidence="17">
        <text>L-threonyl-[protein] + ATP = O-phospho-L-threonyl-[protein] + ADP + H(+)</text>
        <dbReference type="Rhea" id="RHEA:46608"/>
        <dbReference type="Rhea" id="RHEA-COMP:11060"/>
        <dbReference type="Rhea" id="RHEA-COMP:11605"/>
        <dbReference type="ChEBI" id="CHEBI:15378"/>
        <dbReference type="ChEBI" id="CHEBI:30013"/>
        <dbReference type="ChEBI" id="CHEBI:30616"/>
        <dbReference type="ChEBI" id="CHEBI:61977"/>
        <dbReference type="ChEBI" id="CHEBI:456216"/>
        <dbReference type="EC" id="2.7.11.1"/>
    </reaction>
</comment>
<evidence type="ECO:0000256" key="3">
    <source>
        <dbReference type="ARBA" id="ARBA00010217"/>
    </source>
</evidence>
<evidence type="ECO:0000256" key="21">
    <source>
        <dbReference type="SAM" id="SignalP"/>
    </source>
</evidence>
<comment type="caution">
    <text evidence="23">The sequence shown here is derived from an EMBL/GenBank/DDBJ whole genome shotgun (WGS) entry which is preliminary data.</text>
</comment>
<evidence type="ECO:0000256" key="15">
    <source>
        <dbReference type="ARBA" id="ARBA00023170"/>
    </source>
</evidence>
<dbReference type="Pfam" id="PF00139">
    <property type="entry name" value="Lectin_legB"/>
    <property type="match status" value="1"/>
</dbReference>
<evidence type="ECO:0000256" key="18">
    <source>
        <dbReference type="ARBA" id="ARBA00048679"/>
    </source>
</evidence>
<keyword evidence="7 20" id="KW-0812">Transmembrane</keyword>
<dbReference type="FunFam" id="3.30.200.20:FF:000112">
    <property type="entry name" value="Lectin-domain containing receptor kinase A4.3"/>
    <property type="match status" value="1"/>
</dbReference>
<dbReference type="InterPro" id="IPR000719">
    <property type="entry name" value="Prot_kinase_dom"/>
</dbReference>
<dbReference type="Pfam" id="PF00069">
    <property type="entry name" value="Pkinase"/>
    <property type="match status" value="1"/>
</dbReference>
<keyword evidence="10 19" id="KW-0547">Nucleotide-binding</keyword>
<dbReference type="PANTHER" id="PTHR27007">
    <property type="match status" value="1"/>
</dbReference>
<evidence type="ECO:0000259" key="22">
    <source>
        <dbReference type="PROSITE" id="PS50011"/>
    </source>
</evidence>
<feature type="domain" description="Protein kinase" evidence="22">
    <location>
        <begin position="351"/>
        <end position="627"/>
    </location>
</feature>
<evidence type="ECO:0000256" key="13">
    <source>
        <dbReference type="ARBA" id="ARBA00022989"/>
    </source>
</evidence>
<proteinExistence type="inferred from homology"/>
<feature type="chain" id="PRO_5032857666" description="non-specific serine/threonine protein kinase" evidence="21">
    <location>
        <begin position="20"/>
        <end position="673"/>
    </location>
</feature>
<comment type="similarity">
    <text evidence="3">In the C-terminal section; belongs to the protein kinase superfamily. Ser/Thr protein kinase family.</text>
</comment>
<evidence type="ECO:0000256" key="7">
    <source>
        <dbReference type="ARBA" id="ARBA00022692"/>
    </source>
</evidence>
<keyword evidence="15" id="KW-0675">Receptor</keyword>
<dbReference type="GO" id="GO:0030246">
    <property type="term" value="F:carbohydrate binding"/>
    <property type="evidence" value="ECO:0007669"/>
    <property type="project" value="UniProtKB-KW"/>
</dbReference>
<keyword evidence="6" id="KW-0808">Transferase</keyword>
<evidence type="ECO:0000256" key="1">
    <source>
        <dbReference type="ARBA" id="ARBA00004479"/>
    </source>
</evidence>
<evidence type="ECO:0000256" key="6">
    <source>
        <dbReference type="ARBA" id="ARBA00022679"/>
    </source>
</evidence>
<evidence type="ECO:0000256" key="8">
    <source>
        <dbReference type="ARBA" id="ARBA00022729"/>
    </source>
</evidence>
<dbReference type="PROSITE" id="PS00107">
    <property type="entry name" value="PROTEIN_KINASE_ATP"/>
    <property type="match status" value="1"/>
</dbReference>
<name>A0A822ZC80_NELNU</name>
<dbReference type="FunFam" id="1.10.510.10:FF:000108">
    <property type="entry name" value="L-type lectin-domain containing receptor kinase S.4"/>
    <property type="match status" value="1"/>
</dbReference>
<dbReference type="AlphaFoldDB" id="A0A822ZC80"/>
<dbReference type="Proteomes" id="UP000607653">
    <property type="component" value="Unassembled WGS sequence"/>
</dbReference>
<keyword evidence="13 20" id="KW-1133">Transmembrane helix</keyword>
<gene>
    <name evidence="23" type="ORF">HUJ06_000972</name>
</gene>
<feature type="binding site" evidence="19">
    <location>
        <position position="380"/>
    </location>
    <ligand>
        <name>ATP</name>
        <dbReference type="ChEBI" id="CHEBI:30616"/>
    </ligand>
</feature>
<comment type="similarity">
    <text evidence="2">In the N-terminal section; belongs to the leguminous lectin family.</text>
</comment>
<comment type="catalytic activity">
    <reaction evidence="18">
        <text>L-seryl-[protein] + ATP = O-phospho-L-seryl-[protein] + ADP + H(+)</text>
        <dbReference type="Rhea" id="RHEA:17989"/>
        <dbReference type="Rhea" id="RHEA-COMP:9863"/>
        <dbReference type="Rhea" id="RHEA-COMP:11604"/>
        <dbReference type="ChEBI" id="CHEBI:15378"/>
        <dbReference type="ChEBI" id="CHEBI:29999"/>
        <dbReference type="ChEBI" id="CHEBI:30616"/>
        <dbReference type="ChEBI" id="CHEBI:83421"/>
        <dbReference type="ChEBI" id="CHEBI:456216"/>
        <dbReference type="EC" id="2.7.11.1"/>
    </reaction>
</comment>
<dbReference type="InterPro" id="IPR013320">
    <property type="entry name" value="ConA-like_dom_sf"/>
</dbReference>
<evidence type="ECO:0000256" key="16">
    <source>
        <dbReference type="ARBA" id="ARBA00023180"/>
    </source>
</evidence>
<evidence type="ECO:0000256" key="17">
    <source>
        <dbReference type="ARBA" id="ARBA00047899"/>
    </source>
</evidence>
<evidence type="ECO:0000256" key="12">
    <source>
        <dbReference type="ARBA" id="ARBA00022840"/>
    </source>
</evidence>
<dbReference type="Gene3D" id="3.30.200.20">
    <property type="entry name" value="Phosphorylase Kinase, domain 1"/>
    <property type="match status" value="1"/>
</dbReference>
<comment type="subcellular location">
    <subcellularLocation>
        <location evidence="1">Membrane</location>
        <topology evidence="1">Single-pass type I membrane protein</topology>
    </subcellularLocation>
</comment>
<dbReference type="EMBL" id="DUZY01000006">
    <property type="protein sequence ID" value="DAD42742.1"/>
    <property type="molecule type" value="Genomic_DNA"/>
</dbReference>
<dbReference type="SMART" id="SM00220">
    <property type="entry name" value="S_TKc"/>
    <property type="match status" value="1"/>
</dbReference>
<dbReference type="InterPro" id="IPR050528">
    <property type="entry name" value="L-type_Lectin-RKs"/>
</dbReference>